<keyword evidence="3" id="KW-1185">Reference proteome</keyword>
<organism evidence="2 3">
    <name type="scientific">Pseudomicrostroma glucosiphilum</name>
    <dbReference type="NCBI Taxonomy" id="1684307"/>
    <lineage>
        <taxon>Eukaryota</taxon>
        <taxon>Fungi</taxon>
        <taxon>Dikarya</taxon>
        <taxon>Basidiomycota</taxon>
        <taxon>Ustilaginomycotina</taxon>
        <taxon>Exobasidiomycetes</taxon>
        <taxon>Microstromatales</taxon>
        <taxon>Microstromatales incertae sedis</taxon>
        <taxon>Pseudomicrostroma</taxon>
    </lineage>
</organism>
<dbReference type="Gene3D" id="1.10.20.10">
    <property type="entry name" value="Histone, subunit A"/>
    <property type="match status" value="1"/>
</dbReference>
<feature type="region of interest" description="Disordered" evidence="1">
    <location>
        <begin position="118"/>
        <end position="285"/>
    </location>
</feature>
<reference evidence="2 3" key="1">
    <citation type="journal article" date="2018" name="Mol. Biol. Evol.">
        <title>Broad Genomic Sampling Reveals a Smut Pathogenic Ancestry of the Fungal Clade Ustilaginomycotina.</title>
        <authorList>
            <person name="Kijpornyongpan T."/>
            <person name="Mondo S.J."/>
            <person name="Barry K."/>
            <person name="Sandor L."/>
            <person name="Lee J."/>
            <person name="Lipzen A."/>
            <person name="Pangilinan J."/>
            <person name="LaButti K."/>
            <person name="Hainaut M."/>
            <person name="Henrissat B."/>
            <person name="Grigoriev I.V."/>
            <person name="Spatafora J.W."/>
            <person name="Aime M.C."/>
        </authorList>
    </citation>
    <scope>NUCLEOTIDE SEQUENCE [LARGE SCALE GENOMIC DNA]</scope>
    <source>
        <strain evidence="2 3">MCA 4718</strain>
    </source>
</reference>
<name>A0A316U0V8_9BASI</name>
<proteinExistence type="predicted"/>
<dbReference type="STRING" id="1684307.A0A316U0V8"/>
<protein>
    <submittedName>
        <fullName evidence="2">Uncharacterized protein</fullName>
    </submittedName>
</protein>
<evidence type="ECO:0000313" key="2">
    <source>
        <dbReference type="EMBL" id="PWN18113.1"/>
    </source>
</evidence>
<dbReference type="AlphaFoldDB" id="A0A316U0V8"/>
<evidence type="ECO:0000256" key="1">
    <source>
        <dbReference type="SAM" id="MobiDB-lite"/>
    </source>
</evidence>
<dbReference type="GO" id="GO:0046982">
    <property type="term" value="F:protein heterodimerization activity"/>
    <property type="evidence" value="ECO:0007669"/>
    <property type="project" value="InterPro"/>
</dbReference>
<dbReference type="InterPro" id="IPR009072">
    <property type="entry name" value="Histone-fold"/>
</dbReference>
<accession>A0A316U0V8</accession>
<dbReference type="OrthoDB" id="5382203at2759"/>
<sequence>MTQLRTRCEFYSTFGDREDDNVMGDQHIMSDERRPIATITPGVSIYVTALLEYVGEHILKNISRVIERDNSDEASLADLKAAIEEDESLLTVWRQMLVKTELEKRMVAEFAIHRGSKRTSRPWKVPDANELDQAAGSSSTFRRSRGKRPDTAQSISSIPMAERSSSSASGHGVENATSTSSQYTGENVNSNRGTFSPVNDASISTGEGLLTSPPRTKMARRGSVDKGLTSLFGGRKRLSLKVSQDTPFKGRSSSKAPTAERSSSQPGDTSDVSVQLAAPLLTPSC</sequence>
<gene>
    <name evidence="2" type="ORF">BCV69DRAFT_85453</name>
</gene>
<dbReference type="RefSeq" id="XP_025345273.1">
    <property type="nucleotide sequence ID" value="XM_025495578.1"/>
</dbReference>
<dbReference type="GeneID" id="37017312"/>
<feature type="compositionally biased region" description="Polar residues" evidence="1">
    <location>
        <begin position="241"/>
        <end position="273"/>
    </location>
</feature>
<dbReference type="Proteomes" id="UP000245942">
    <property type="component" value="Unassembled WGS sequence"/>
</dbReference>
<feature type="compositionally biased region" description="Polar residues" evidence="1">
    <location>
        <begin position="151"/>
        <end position="205"/>
    </location>
</feature>
<dbReference type="EMBL" id="KZ819338">
    <property type="protein sequence ID" value="PWN18113.1"/>
    <property type="molecule type" value="Genomic_DNA"/>
</dbReference>
<evidence type="ECO:0000313" key="3">
    <source>
        <dbReference type="Proteomes" id="UP000245942"/>
    </source>
</evidence>